<evidence type="ECO:0000313" key="1">
    <source>
        <dbReference type="EMBL" id="PZF89811.1"/>
    </source>
</evidence>
<keyword evidence="2" id="KW-1185">Reference proteome</keyword>
<dbReference type="EMBL" id="POTX01000205">
    <property type="protein sequence ID" value="PZF89811.1"/>
    <property type="molecule type" value="Genomic_DNA"/>
</dbReference>
<accession>A0A2W2BRA9</accession>
<reference evidence="1 2" key="1">
    <citation type="submission" date="2018-01" db="EMBL/GenBank/DDBJ databases">
        <title>Draft genome sequence of Jishengella endophytica.</title>
        <authorList>
            <person name="Sahin N."/>
            <person name="Ay H."/>
            <person name="Saygin H."/>
        </authorList>
    </citation>
    <scope>NUCLEOTIDE SEQUENCE [LARGE SCALE GENOMIC DNA]</scope>
    <source>
        <strain evidence="1 2">DSM 45430</strain>
    </source>
</reference>
<protein>
    <submittedName>
        <fullName evidence="1">Uncharacterized protein</fullName>
    </submittedName>
</protein>
<name>A0A2W2BRA9_9ACTN</name>
<organism evidence="1 2">
    <name type="scientific">Micromonospora endophytica</name>
    <dbReference type="NCBI Taxonomy" id="515350"/>
    <lineage>
        <taxon>Bacteria</taxon>
        <taxon>Bacillati</taxon>
        <taxon>Actinomycetota</taxon>
        <taxon>Actinomycetes</taxon>
        <taxon>Micromonosporales</taxon>
        <taxon>Micromonosporaceae</taxon>
        <taxon>Micromonospora</taxon>
    </lineage>
</organism>
<dbReference type="Proteomes" id="UP000248627">
    <property type="component" value="Unassembled WGS sequence"/>
</dbReference>
<gene>
    <name evidence="1" type="ORF">C1I93_23490</name>
</gene>
<comment type="caution">
    <text evidence="1">The sequence shown here is derived from an EMBL/GenBank/DDBJ whole genome shotgun (WGS) entry which is preliminary data.</text>
</comment>
<proteinExistence type="predicted"/>
<dbReference type="OrthoDB" id="3400915at2"/>
<evidence type="ECO:0000313" key="2">
    <source>
        <dbReference type="Proteomes" id="UP000248627"/>
    </source>
</evidence>
<dbReference type="RefSeq" id="WP_111245466.1">
    <property type="nucleotide sequence ID" value="NZ_AP023358.1"/>
</dbReference>
<sequence length="67" mass="7768">MTDPVEQVRAQLVLSARVIMTDHWPPTDGRRDWCPICNCHWKCRAMLTAYAYLRLVGAHIWIPPHLG</sequence>
<dbReference type="AlphaFoldDB" id="A0A2W2BRA9"/>